<evidence type="ECO:0000256" key="19">
    <source>
        <dbReference type="SAM" id="SignalP"/>
    </source>
</evidence>
<comment type="cofactor">
    <cofactor evidence="1 17">
        <name>FAD</name>
        <dbReference type="ChEBI" id="CHEBI:57692"/>
    </cofactor>
</comment>
<evidence type="ECO:0000256" key="11">
    <source>
        <dbReference type="ARBA" id="ARBA00023002"/>
    </source>
</evidence>
<dbReference type="AlphaFoldDB" id="A0A1Q2ZSG9"/>
<keyword evidence="6" id="KW-0285">Flavoprotein</keyword>
<keyword evidence="10" id="KW-0249">Electron transport</keyword>
<keyword evidence="8" id="KW-0256">Endoplasmic reticulum</keyword>
<evidence type="ECO:0008006" key="22">
    <source>
        <dbReference type="Google" id="ProtNLM"/>
    </source>
</evidence>
<evidence type="ECO:0000256" key="5">
    <source>
        <dbReference type="ARBA" id="ARBA00022448"/>
    </source>
</evidence>
<evidence type="ECO:0000256" key="7">
    <source>
        <dbReference type="ARBA" id="ARBA00022729"/>
    </source>
</evidence>
<sequence>MKAGSSLLSLVSLLAVGSRAQNVTENNLEPRSISFGGNTSVVPSAVPPPVPPPLNSTYFCTIDKGEVINPTCDVTFDEINEINGKIRKDLVSLVHTDFFKYFRLHLYKQCPFWNQNNGFCVNRACAVDVVEDWDSLPECWQPEVLGGLQENETISDEESVKEDCKFLDDLCANNKKQRMIEPDIEYCDINDLHGEGSVLVDLTANPERFTGYGGQESSQIWSSIYGENCFSQGETGQSLAKDAFYRLVSGLHASIGTHLSNDHLNTETGKWGPDLDLFMARVGNFPDRVSNMYFNYAVVSKALWKIKPYLDHLKFCDSYDPSVKATIMNILSQLDSKVFNENLIFEGELSSKLKDDFRIRFKNVTQIMDCVHCDRCRMWGKVQTTGYATSLKILFELDESNENSKQHVVDKLTKYELIALFNTFDRLSKSIESVNNFEKMYNVRLEGGKIASFFKQNNFFKLLGRASRSISESVQSISKSIDQVSESQKPSGPVFADLKLPETNSKGSDEPKTNVWVKAWHTEIHNVCEAFKFIFRSYLDLPRNLYTLVLSVVNSMWNSFVGARYWNWEEENPVVYNLNTW</sequence>
<dbReference type="SUPFAM" id="SSF110019">
    <property type="entry name" value="ERO1-like"/>
    <property type="match status" value="1"/>
</dbReference>
<dbReference type="PANTHER" id="PTHR12613:SF0">
    <property type="entry name" value="ERO1-LIKE PROTEIN"/>
    <property type="match status" value="1"/>
</dbReference>
<keyword evidence="15" id="KW-0676">Redox-active center</keyword>
<organism evidence="20 21">
    <name type="scientific">Zygosaccharomyces rouxii</name>
    <dbReference type="NCBI Taxonomy" id="4956"/>
    <lineage>
        <taxon>Eukaryota</taxon>
        <taxon>Fungi</taxon>
        <taxon>Dikarya</taxon>
        <taxon>Ascomycota</taxon>
        <taxon>Saccharomycotina</taxon>
        <taxon>Saccharomycetes</taxon>
        <taxon>Saccharomycetales</taxon>
        <taxon>Saccharomycetaceae</taxon>
        <taxon>Zygosaccharomyces</taxon>
    </lineage>
</organism>
<feature type="binding site" evidence="17">
    <location>
        <position position="281"/>
    </location>
    <ligand>
        <name>FAD</name>
        <dbReference type="ChEBI" id="CHEBI:57692"/>
    </ligand>
</feature>
<reference evidence="20 21" key="1">
    <citation type="submission" date="2016-08" db="EMBL/GenBank/DDBJ databases">
        <title>Draft genome sequence of allopolyploid Zygosaccharomyces rouxii.</title>
        <authorList>
            <person name="Watanabe J."/>
            <person name="Uehara K."/>
            <person name="Mogi Y."/>
            <person name="Tsukioka Y."/>
        </authorList>
    </citation>
    <scope>NUCLEOTIDE SEQUENCE [LARGE SCALE GENOMIC DNA]</scope>
    <source>
        <strain evidence="20 21">NBRC 110957</strain>
    </source>
</reference>
<feature type="disulfide bond" evidence="18">
    <location>
        <begin position="171"/>
        <end position="316"/>
    </location>
</feature>
<feature type="disulfide bond" description="Redox-active" evidence="18">
    <location>
        <begin position="120"/>
        <end position="125"/>
    </location>
</feature>
<feature type="binding site" evidence="17">
    <location>
        <position position="221"/>
    </location>
    <ligand>
        <name>FAD</name>
        <dbReference type="ChEBI" id="CHEBI:57692"/>
    </ligand>
</feature>
<comment type="subcellular location">
    <subcellularLocation>
        <location evidence="2">Endoplasmic reticulum membrane</location>
        <topology evidence="2">Peripheral membrane protein</topology>
        <orientation evidence="2">Lumenal side</orientation>
    </subcellularLocation>
</comment>
<feature type="active site" description="Nucleophile" evidence="16">
    <location>
        <position position="373"/>
    </location>
</feature>
<dbReference type="InterPro" id="IPR007266">
    <property type="entry name" value="Ero1"/>
</dbReference>
<keyword evidence="11" id="KW-0560">Oxidoreductase</keyword>
<gene>
    <name evidence="20" type="ORF">ZYGR_0A00230</name>
</gene>
<evidence type="ECO:0000256" key="13">
    <source>
        <dbReference type="ARBA" id="ARBA00023157"/>
    </source>
</evidence>
<feature type="binding site" evidence="17">
    <location>
        <position position="208"/>
    </location>
    <ligand>
        <name>FAD</name>
        <dbReference type="ChEBI" id="CHEBI:57692"/>
    </ligand>
</feature>
<dbReference type="Proteomes" id="UP000187013">
    <property type="component" value="Unassembled WGS sequence"/>
</dbReference>
<evidence type="ECO:0000313" key="20">
    <source>
        <dbReference type="EMBL" id="GAV46432.1"/>
    </source>
</evidence>
<keyword evidence="9 17" id="KW-0274">FAD</keyword>
<feature type="active site" evidence="16">
    <location>
        <position position="376"/>
    </location>
</feature>
<keyword evidence="13 18" id="KW-1015">Disulfide bond</keyword>
<accession>A0A1Q2ZSG9</accession>
<evidence type="ECO:0000256" key="4">
    <source>
        <dbReference type="ARBA" id="ARBA00011802"/>
    </source>
</evidence>
<dbReference type="GO" id="GO:0005789">
    <property type="term" value="C:endoplasmic reticulum membrane"/>
    <property type="evidence" value="ECO:0007669"/>
    <property type="project" value="UniProtKB-SubCell"/>
</dbReference>
<keyword evidence="5" id="KW-0813">Transport</keyword>
<keyword evidence="12" id="KW-0472">Membrane</keyword>
<evidence type="ECO:0000256" key="1">
    <source>
        <dbReference type="ARBA" id="ARBA00001974"/>
    </source>
</evidence>
<comment type="caution">
    <text evidence="20">The sequence shown here is derived from an EMBL/GenBank/DDBJ whole genome shotgun (WGS) entry which is preliminary data.</text>
</comment>
<protein>
    <recommendedName>
        <fullName evidence="22">Endoplasmic oxidoreductin-1</fullName>
    </recommendedName>
</protein>
<evidence type="ECO:0000256" key="8">
    <source>
        <dbReference type="ARBA" id="ARBA00022824"/>
    </source>
</evidence>
<keyword evidence="14" id="KW-0325">Glycoprotein</keyword>
<feature type="disulfide bond" evidence="18">
    <location>
        <begin position="164"/>
        <end position="187"/>
    </location>
</feature>
<proteinExistence type="inferred from homology"/>
<dbReference type="InterPro" id="IPR037192">
    <property type="entry name" value="ERO1-like_sf"/>
</dbReference>
<evidence type="ECO:0000256" key="14">
    <source>
        <dbReference type="ARBA" id="ARBA00023180"/>
    </source>
</evidence>
<comment type="similarity">
    <text evidence="3">Belongs to the EROs family.</text>
</comment>
<dbReference type="GO" id="GO:0016972">
    <property type="term" value="F:thiol oxidase activity"/>
    <property type="evidence" value="ECO:0007669"/>
    <property type="project" value="InterPro"/>
</dbReference>
<feature type="disulfide bond" description="Redox-active" evidence="18">
    <location>
        <begin position="373"/>
        <end position="376"/>
    </location>
</feature>
<dbReference type="PIRSF" id="PIRSF017205">
    <property type="entry name" value="ERO1"/>
    <property type="match status" value="1"/>
</dbReference>
<evidence type="ECO:0000256" key="2">
    <source>
        <dbReference type="ARBA" id="ARBA00004367"/>
    </source>
</evidence>
<comment type="subunit">
    <text evidence="4">May function both as a monomer and a homodimer.</text>
</comment>
<feature type="binding site" evidence="17">
    <location>
        <position position="249"/>
    </location>
    <ligand>
        <name>FAD</name>
        <dbReference type="ChEBI" id="CHEBI:57692"/>
    </ligand>
</feature>
<evidence type="ECO:0000256" key="16">
    <source>
        <dbReference type="PIRSR" id="PIRSR017205-1"/>
    </source>
</evidence>
<evidence type="ECO:0000256" key="9">
    <source>
        <dbReference type="ARBA" id="ARBA00022827"/>
    </source>
</evidence>
<dbReference type="Pfam" id="PF04137">
    <property type="entry name" value="ERO1"/>
    <property type="match status" value="1"/>
</dbReference>
<feature type="binding site" evidence="17">
    <location>
        <position position="252"/>
    </location>
    <ligand>
        <name>FAD</name>
        <dbReference type="ChEBI" id="CHEBI:57692"/>
    </ligand>
</feature>
<evidence type="ECO:0000256" key="3">
    <source>
        <dbReference type="ARBA" id="ARBA00008277"/>
    </source>
</evidence>
<feature type="chain" id="PRO_5012049404" description="Endoplasmic oxidoreductin-1" evidence="19">
    <location>
        <begin position="21"/>
        <end position="581"/>
    </location>
</feature>
<dbReference type="GO" id="GO:0034975">
    <property type="term" value="P:protein folding in endoplasmic reticulum"/>
    <property type="evidence" value="ECO:0007669"/>
    <property type="project" value="InterPro"/>
</dbReference>
<feature type="binding site" evidence="17">
    <location>
        <position position="210"/>
    </location>
    <ligand>
        <name>FAD</name>
        <dbReference type="ChEBI" id="CHEBI:57692"/>
    </ligand>
</feature>
<dbReference type="OrthoDB" id="269384at2759"/>
<evidence type="ECO:0000256" key="18">
    <source>
        <dbReference type="PIRSR" id="PIRSR017205-3"/>
    </source>
</evidence>
<evidence type="ECO:0000256" key="6">
    <source>
        <dbReference type="ARBA" id="ARBA00022630"/>
    </source>
</evidence>
<name>A0A1Q2ZSG9_ZYGRO</name>
<evidence type="ECO:0000256" key="10">
    <source>
        <dbReference type="ARBA" id="ARBA00022982"/>
    </source>
</evidence>
<dbReference type="PANTHER" id="PTHR12613">
    <property type="entry name" value="ERO1-RELATED"/>
    <property type="match status" value="1"/>
</dbReference>
<dbReference type="eggNOG" id="KOG2608">
    <property type="taxonomic scope" value="Eukaryota"/>
</dbReference>
<dbReference type="EMBL" id="BDGX01000001">
    <property type="protein sequence ID" value="GAV46432.1"/>
    <property type="molecule type" value="Genomic_DNA"/>
</dbReference>
<evidence type="ECO:0000256" key="12">
    <source>
        <dbReference type="ARBA" id="ARBA00023136"/>
    </source>
</evidence>
<feature type="signal peptide" evidence="19">
    <location>
        <begin position="1"/>
        <end position="20"/>
    </location>
</feature>
<evidence type="ECO:0000256" key="17">
    <source>
        <dbReference type="PIRSR" id="PIRSR017205-2"/>
    </source>
</evidence>
<dbReference type="GO" id="GO:0071949">
    <property type="term" value="F:FAD binding"/>
    <property type="evidence" value="ECO:0007669"/>
    <property type="project" value="InterPro"/>
</dbReference>
<evidence type="ECO:0000313" key="21">
    <source>
        <dbReference type="Proteomes" id="UP000187013"/>
    </source>
</evidence>
<dbReference type="GO" id="GO:0015035">
    <property type="term" value="F:protein-disulfide reductase activity"/>
    <property type="evidence" value="ECO:0007669"/>
    <property type="project" value="InterPro"/>
</dbReference>
<evidence type="ECO:0000256" key="15">
    <source>
        <dbReference type="ARBA" id="ARBA00023284"/>
    </source>
</evidence>
<keyword evidence="7 19" id="KW-0732">Signal</keyword>